<evidence type="ECO:0000313" key="3">
    <source>
        <dbReference type="Proteomes" id="UP000781958"/>
    </source>
</evidence>
<dbReference type="EMBL" id="JAGINP010000024">
    <property type="protein sequence ID" value="MBP2295736.1"/>
    <property type="molecule type" value="Genomic_DNA"/>
</dbReference>
<feature type="compositionally biased region" description="Basic and acidic residues" evidence="1">
    <location>
        <begin position="96"/>
        <end position="106"/>
    </location>
</feature>
<comment type="caution">
    <text evidence="2">The sequence shown here is derived from an EMBL/GenBank/DDBJ whole genome shotgun (WGS) entry which is preliminary data.</text>
</comment>
<protein>
    <submittedName>
        <fullName evidence="2">Uncharacterized protein</fullName>
    </submittedName>
</protein>
<dbReference type="RefSeq" id="WP_209770346.1">
    <property type="nucleotide sequence ID" value="NZ_JAGINP010000024.1"/>
</dbReference>
<feature type="region of interest" description="Disordered" evidence="1">
    <location>
        <begin position="82"/>
        <end position="106"/>
    </location>
</feature>
<gene>
    <name evidence="2" type="ORF">J2851_005549</name>
</gene>
<sequence>METANVNDPTSLETLYSKADFEKDARLNAQDKTTVLHGLMILSMPGDDGSFSITRANRQVGEVEDTSHSIFVSPRLSGAESDAFVQNDTDYGGPVEQRDPPRERTDPYRAFLDDVLQAARTARFAPAVPAEKLKGFRGG</sequence>
<keyword evidence="3" id="KW-1185">Reference proteome</keyword>
<organism evidence="2 3">
    <name type="scientific">Azospirillum rugosum</name>
    <dbReference type="NCBI Taxonomy" id="416170"/>
    <lineage>
        <taxon>Bacteria</taxon>
        <taxon>Pseudomonadati</taxon>
        <taxon>Pseudomonadota</taxon>
        <taxon>Alphaproteobacteria</taxon>
        <taxon>Rhodospirillales</taxon>
        <taxon>Azospirillaceae</taxon>
        <taxon>Azospirillum</taxon>
    </lineage>
</organism>
<dbReference type="Proteomes" id="UP000781958">
    <property type="component" value="Unassembled WGS sequence"/>
</dbReference>
<name>A0ABS4ST49_9PROT</name>
<reference evidence="2 3" key="1">
    <citation type="submission" date="2021-03" db="EMBL/GenBank/DDBJ databases">
        <title>Genomic Encyclopedia of Type Strains, Phase III (KMG-III): the genomes of soil and plant-associated and newly described type strains.</title>
        <authorList>
            <person name="Whitman W."/>
        </authorList>
    </citation>
    <scope>NUCLEOTIDE SEQUENCE [LARGE SCALE GENOMIC DNA]</scope>
    <source>
        <strain evidence="2 3">IMMIB AFH-6</strain>
    </source>
</reference>
<evidence type="ECO:0000313" key="2">
    <source>
        <dbReference type="EMBL" id="MBP2295736.1"/>
    </source>
</evidence>
<proteinExistence type="predicted"/>
<evidence type="ECO:0000256" key="1">
    <source>
        <dbReference type="SAM" id="MobiDB-lite"/>
    </source>
</evidence>
<accession>A0ABS4ST49</accession>